<evidence type="ECO:0000313" key="1">
    <source>
        <dbReference type="EMBL" id="MFE8694774.1"/>
    </source>
</evidence>
<proteinExistence type="predicted"/>
<reference evidence="1 2" key="1">
    <citation type="submission" date="2024-08" db="EMBL/GenBank/DDBJ databases">
        <title>Two novel Cytobacillus novel species.</title>
        <authorList>
            <person name="Liu G."/>
        </authorList>
    </citation>
    <scope>NUCLEOTIDE SEQUENCE [LARGE SCALE GENOMIC DNA]</scope>
    <source>
        <strain evidence="1 2">FJAT-53684</strain>
    </source>
</reference>
<gene>
    <name evidence="1" type="ORF">ACFYKT_00215</name>
</gene>
<dbReference type="RefSeq" id="WP_389213723.1">
    <property type="nucleotide sequence ID" value="NZ_JBIACJ010000001.1"/>
</dbReference>
<name>A0ABW6JSE7_9BACI</name>
<accession>A0ABW6JSE7</accession>
<dbReference type="Proteomes" id="UP001601058">
    <property type="component" value="Unassembled WGS sequence"/>
</dbReference>
<comment type="caution">
    <text evidence="1">The sequence shown here is derived from an EMBL/GenBank/DDBJ whole genome shotgun (WGS) entry which is preliminary data.</text>
</comment>
<organism evidence="1 2">
    <name type="scientific">Cytobacillus mangrovibacter</name>
    <dbReference type="NCBI Taxonomy" id="3299024"/>
    <lineage>
        <taxon>Bacteria</taxon>
        <taxon>Bacillati</taxon>
        <taxon>Bacillota</taxon>
        <taxon>Bacilli</taxon>
        <taxon>Bacillales</taxon>
        <taxon>Bacillaceae</taxon>
        <taxon>Cytobacillus</taxon>
    </lineage>
</organism>
<keyword evidence="2" id="KW-1185">Reference proteome</keyword>
<sequence length="46" mass="5400">MKPKVNSNEFAKVMQSALTKGQNENKLTVKELLLDIKKQLERHYKK</sequence>
<dbReference type="Pfam" id="PF26162">
    <property type="entry name" value="YwzD"/>
    <property type="match status" value="1"/>
</dbReference>
<protein>
    <submittedName>
        <fullName evidence="1">Uncharacterized protein</fullName>
    </submittedName>
</protein>
<dbReference type="InterPro" id="IPR058930">
    <property type="entry name" value="YwzD"/>
</dbReference>
<evidence type="ECO:0000313" key="2">
    <source>
        <dbReference type="Proteomes" id="UP001601058"/>
    </source>
</evidence>
<dbReference type="EMBL" id="JBIACJ010000001">
    <property type="protein sequence ID" value="MFE8694774.1"/>
    <property type="molecule type" value="Genomic_DNA"/>
</dbReference>